<protein>
    <submittedName>
        <fullName evidence="2">Uncharacterized protein</fullName>
    </submittedName>
</protein>
<sequence>MDEFHVSVTMPAQLVWATSPVGTEGGVVSAGVAAAAIGAAAAPVAAWAPGAVLIAIVRAVAAASEPAKAGTMNLLRMDGSRNGRSGTGGAGGVRH</sequence>
<evidence type="ECO:0000313" key="3">
    <source>
        <dbReference type="Proteomes" id="UP001500218"/>
    </source>
</evidence>
<accession>A0ABN2LRJ5</accession>
<gene>
    <name evidence="2" type="ORF">GCM10009682_18730</name>
</gene>
<evidence type="ECO:0000256" key="1">
    <source>
        <dbReference type="SAM" id="MobiDB-lite"/>
    </source>
</evidence>
<dbReference type="EMBL" id="BAAALT010000048">
    <property type="protein sequence ID" value="GAA1797364.1"/>
    <property type="molecule type" value="Genomic_DNA"/>
</dbReference>
<evidence type="ECO:0000313" key="2">
    <source>
        <dbReference type="EMBL" id="GAA1797364.1"/>
    </source>
</evidence>
<feature type="compositionally biased region" description="Gly residues" evidence="1">
    <location>
        <begin position="85"/>
        <end position="95"/>
    </location>
</feature>
<reference evidence="2 3" key="1">
    <citation type="journal article" date="2019" name="Int. J. Syst. Evol. Microbiol.">
        <title>The Global Catalogue of Microorganisms (GCM) 10K type strain sequencing project: providing services to taxonomists for standard genome sequencing and annotation.</title>
        <authorList>
            <consortium name="The Broad Institute Genomics Platform"/>
            <consortium name="The Broad Institute Genome Sequencing Center for Infectious Disease"/>
            <person name="Wu L."/>
            <person name="Ma J."/>
        </authorList>
    </citation>
    <scope>NUCLEOTIDE SEQUENCE [LARGE SCALE GENOMIC DNA]</scope>
    <source>
        <strain evidence="2 3">JCM 13250</strain>
    </source>
</reference>
<name>A0ABN2LRJ5_9ACTN</name>
<comment type="caution">
    <text evidence="2">The sequence shown here is derived from an EMBL/GenBank/DDBJ whole genome shotgun (WGS) entry which is preliminary data.</text>
</comment>
<keyword evidence="3" id="KW-1185">Reference proteome</keyword>
<organism evidence="2 3">
    <name type="scientific">Luedemannella flava</name>
    <dbReference type="NCBI Taxonomy" id="349316"/>
    <lineage>
        <taxon>Bacteria</taxon>
        <taxon>Bacillati</taxon>
        <taxon>Actinomycetota</taxon>
        <taxon>Actinomycetes</taxon>
        <taxon>Micromonosporales</taxon>
        <taxon>Micromonosporaceae</taxon>
        <taxon>Luedemannella</taxon>
    </lineage>
</organism>
<dbReference type="Proteomes" id="UP001500218">
    <property type="component" value="Unassembled WGS sequence"/>
</dbReference>
<feature type="region of interest" description="Disordered" evidence="1">
    <location>
        <begin position="74"/>
        <end position="95"/>
    </location>
</feature>
<proteinExistence type="predicted"/>